<evidence type="ECO:0000256" key="4">
    <source>
        <dbReference type="ARBA" id="ARBA00022679"/>
    </source>
</evidence>
<keyword evidence="7 10" id="KW-0067">ATP-binding</keyword>
<feature type="region of interest" description="Interaction with substrate tRNA" evidence="10">
    <location>
        <begin position="37"/>
        <end position="40"/>
    </location>
</feature>
<evidence type="ECO:0000256" key="12">
    <source>
        <dbReference type="RuleBase" id="RU003784"/>
    </source>
</evidence>
<dbReference type="Pfam" id="PF01715">
    <property type="entry name" value="IPPT"/>
    <property type="match status" value="1"/>
</dbReference>
<keyword evidence="15" id="KW-1185">Reference proteome</keyword>
<proteinExistence type="inferred from homology"/>
<evidence type="ECO:0000256" key="2">
    <source>
        <dbReference type="ARBA" id="ARBA00003213"/>
    </source>
</evidence>
<evidence type="ECO:0000313" key="15">
    <source>
        <dbReference type="Proteomes" id="UP000295807"/>
    </source>
</evidence>
<comment type="subunit">
    <text evidence="10">Monomer.</text>
</comment>
<keyword evidence="8 10" id="KW-0460">Magnesium</keyword>
<dbReference type="EC" id="2.5.1.75" evidence="10"/>
<dbReference type="Proteomes" id="UP000295807">
    <property type="component" value="Unassembled WGS sequence"/>
</dbReference>
<dbReference type="RefSeq" id="WP_207910257.1">
    <property type="nucleotide sequence ID" value="NZ_CP042432.1"/>
</dbReference>
<comment type="caution">
    <text evidence="10">Lacks conserved residue(s) required for the propagation of feature annotation.</text>
</comment>
<evidence type="ECO:0000256" key="6">
    <source>
        <dbReference type="ARBA" id="ARBA00022741"/>
    </source>
</evidence>
<keyword evidence="5 10" id="KW-0819">tRNA processing</keyword>
<keyword evidence="6 10" id="KW-0547">Nucleotide-binding</keyword>
<dbReference type="Gene3D" id="1.10.287.890">
    <property type="entry name" value="Crystal structure of tRNA isopentenylpyrophosphate transferase (bh2366) domain"/>
    <property type="match status" value="1"/>
</dbReference>
<keyword evidence="4 10" id="KW-0808">Transferase</keyword>
<dbReference type="GO" id="GO:0005524">
    <property type="term" value="F:ATP binding"/>
    <property type="evidence" value="ECO:0007669"/>
    <property type="project" value="UniProtKB-UniRule"/>
</dbReference>
<organism evidence="14 15">
    <name type="scientific">Anseongella ginsenosidimutans</name>
    <dbReference type="NCBI Taxonomy" id="496056"/>
    <lineage>
        <taxon>Bacteria</taxon>
        <taxon>Pseudomonadati</taxon>
        <taxon>Bacteroidota</taxon>
        <taxon>Sphingobacteriia</taxon>
        <taxon>Sphingobacteriales</taxon>
        <taxon>Sphingobacteriaceae</taxon>
        <taxon>Anseongella</taxon>
    </lineage>
</organism>
<feature type="binding site" evidence="10">
    <location>
        <begin position="14"/>
        <end position="19"/>
    </location>
    <ligand>
        <name>substrate</name>
    </ligand>
</feature>
<comment type="similarity">
    <text evidence="3 10 13">Belongs to the IPP transferase family.</text>
</comment>
<dbReference type="Gene3D" id="3.40.50.300">
    <property type="entry name" value="P-loop containing nucleotide triphosphate hydrolases"/>
    <property type="match status" value="1"/>
</dbReference>
<evidence type="ECO:0000256" key="9">
    <source>
        <dbReference type="ARBA" id="ARBA00049563"/>
    </source>
</evidence>
<dbReference type="GO" id="GO:0006400">
    <property type="term" value="P:tRNA modification"/>
    <property type="evidence" value="ECO:0007669"/>
    <property type="project" value="TreeGrafter"/>
</dbReference>
<feature type="site" description="Interaction with substrate tRNA" evidence="10">
    <location>
        <position position="125"/>
    </location>
</feature>
<evidence type="ECO:0000313" key="14">
    <source>
        <dbReference type="EMBL" id="TCS87744.1"/>
    </source>
</evidence>
<evidence type="ECO:0000256" key="5">
    <source>
        <dbReference type="ARBA" id="ARBA00022694"/>
    </source>
</evidence>
<reference evidence="14 15" key="1">
    <citation type="submission" date="2019-03" db="EMBL/GenBank/DDBJ databases">
        <title>Genomic Encyclopedia of Type Strains, Phase IV (KMG-IV): sequencing the most valuable type-strain genomes for metagenomic binning, comparative biology and taxonomic classification.</title>
        <authorList>
            <person name="Goeker M."/>
        </authorList>
    </citation>
    <scope>NUCLEOTIDE SEQUENCE [LARGE SCALE GENOMIC DNA]</scope>
    <source>
        <strain evidence="14 15">DSM 21100</strain>
    </source>
</reference>
<sequence>MKNDMRLLTVLGPTASGKTRLAVALANKINGAVISADSRQVFRGMDIGTGKDLDEYGSVPNYLIDIKEAGEEYHVAAFREDFLCALDQVNASGKVPVLCGGTGLYIQAALQGLPYAQVPIDPELRRSLETKDKDELLSEFREQPSEYSPLADTSTRKRLIRAIEISRYLRQNEFQAVKSPASDPFLSDPLIIGIRLPVEIRRARITERLHQRLGAGLLDEVRSLLARGVPAEKLLFYGLEYKFAVQHLQGELSYPEMVNRLNTAIHQFAKRQMTFFRKLEKDGLAINWIDGTLPVEQQVEAGMAIIQTIR</sequence>
<evidence type="ECO:0000256" key="11">
    <source>
        <dbReference type="RuleBase" id="RU003783"/>
    </source>
</evidence>
<dbReference type="HAMAP" id="MF_00185">
    <property type="entry name" value="IPP_trans"/>
    <property type="match status" value="1"/>
</dbReference>
<evidence type="ECO:0000256" key="3">
    <source>
        <dbReference type="ARBA" id="ARBA00005842"/>
    </source>
</evidence>
<comment type="function">
    <text evidence="2 10 12">Catalyzes the transfer of a dimethylallyl group onto the adenine at position 37 in tRNAs that read codons beginning with uridine, leading to the formation of N6-(dimethylallyl)adenosine (i(6)A).</text>
</comment>
<dbReference type="InterPro" id="IPR027417">
    <property type="entry name" value="P-loop_NTPase"/>
</dbReference>
<comment type="catalytic activity">
    <reaction evidence="9 10 11">
        <text>adenosine(37) in tRNA + dimethylallyl diphosphate = N(6)-dimethylallyladenosine(37) in tRNA + diphosphate</text>
        <dbReference type="Rhea" id="RHEA:26482"/>
        <dbReference type="Rhea" id="RHEA-COMP:10162"/>
        <dbReference type="Rhea" id="RHEA-COMP:10375"/>
        <dbReference type="ChEBI" id="CHEBI:33019"/>
        <dbReference type="ChEBI" id="CHEBI:57623"/>
        <dbReference type="ChEBI" id="CHEBI:74411"/>
        <dbReference type="ChEBI" id="CHEBI:74415"/>
        <dbReference type="EC" id="2.5.1.75"/>
    </reaction>
</comment>
<comment type="caution">
    <text evidence="14">The sequence shown here is derived from an EMBL/GenBank/DDBJ whole genome shotgun (WGS) entry which is preliminary data.</text>
</comment>
<dbReference type="PANTHER" id="PTHR11088">
    <property type="entry name" value="TRNA DIMETHYLALLYLTRANSFERASE"/>
    <property type="match status" value="1"/>
</dbReference>
<evidence type="ECO:0000256" key="10">
    <source>
        <dbReference type="HAMAP-Rule" id="MF_00185"/>
    </source>
</evidence>
<dbReference type="PANTHER" id="PTHR11088:SF60">
    <property type="entry name" value="TRNA DIMETHYLALLYLTRANSFERASE"/>
    <property type="match status" value="1"/>
</dbReference>
<accession>A0A4R3KRT4</accession>
<name>A0A4R3KRT4_9SPHI</name>
<dbReference type="InterPro" id="IPR039657">
    <property type="entry name" value="Dimethylallyltransferase"/>
</dbReference>
<dbReference type="SUPFAM" id="SSF52540">
    <property type="entry name" value="P-loop containing nucleoside triphosphate hydrolases"/>
    <property type="match status" value="2"/>
</dbReference>
<gene>
    <name evidence="10" type="primary">miaA</name>
    <name evidence="14" type="ORF">EDD80_10491</name>
</gene>
<dbReference type="AlphaFoldDB" id="A0A4R3KRT4"/>
<comment type="cofactor">
    <cofactor evidence="1 10">
        <name>Mg(2+)</name>
        <dbReference type="ChEBI" id="CHEBI:18420"/>
    </cofactor>
</comment>
<dbReference type="EMBL" id="SMAD01000004">
    <property type="protein sequence ID" value="TCS87744.1"/>
    <property type="molecule type" value="Genomic_DNA"/>
</dbReference>
<evidence type="ECO:0000256" key="13">
    <source>
        <dbReference type="RuleBase" id="RU003785"/>
    </source>
</evidence>
<dbReference type="GO" id="GO:0052381">
    <property type="term" value="F:tRNA dimethylallyltransferase activity"/>
    <property type="evidence" value="ECO:0007669"/>
    <property type="project" value="UniProtKB-UniRule"/>
</dbReference>
<protein>
    <recommendedName>
        <fullName evidence="10">tRNA dimethylallyltransferase</fullName>
        <ecNumber evidence="10">2.5.1.75</ecNumber>
    </recommendedName>
    <alternativeName>
        <fullName evidence="10">Dimethylallyl diphosphate:tRNA dimethylallyltransferase</fullName>
        <shortName evidence="10">DMAPP:tRNA dimethylallyltransferase</shortName>
        <shortName evidence="10">DMATase</shortName>
    </alternativeName>
    <alternativeName>
        <fullName evidence="10">Isopentenyl-diphosphate:tRNA isopentenyltransferase</fullName>
        <shortName evidence="10">IPP transferase</shortName>
        <shortName evidence="10">IPPT</shortName>
        <shortName evidence="10">IPTase</shortName>
    </alternativeName>
</protein>
<evidence type="ECO:0000256" key="7">
    <source>
        <dbReference type="ARBA" id="ARBA00022840"/>
    </source>
</evidence>
<dbReference type="InterPro" id="IPR018022">
    <property type="entry name" value="IPT"/>
</dbReference>
<evidence type="ECO:0000256" key="1">
    <source>
        <dbReference type="ARBA" id="ARBA00001946"/>
    </source>
</evidence>
<feature type="binding site" evidence="10">
    <location>
        <begin position="12"/>
        <end position="19"/>
    </location>
    <ligand>
        <name>ATP</name>
        <dbReference type="ChEBI" id="CHEBI:30616"/>
    </ligand>
</feature>
<evidence type="ECO:0000256" key="8">
    <source>
        <dbReference type="ARBA" id="ARBA00022842"/>
    </source>
</evidence>
<feature type="site" description="Interaction with substrate tRNA" evidence="10">
    <location>
        <position position="102"/>
    </location>
</feature>
<dbReference type="NCBIfam" id="TIGR00174">
    <property type="entry name" value="miaA"/>
    <property type="match status" value="1"/>
</dbReference>